<gene>
    <name evidence="6" type="ORF">ACFPET_00220</name>
</gene>
<feature type="signal peptide" evidence="5">
    <location>
        <begin position="1"/>
        <end position="20"/>
    </location>
</feature>
<accession>A0ABV8TSB0</accession>
<feature type="region of interest" description="Disordered" evidence="4">
    <location>
        <begin position="121"/>
        <end position="173"/>
    </location>
</feature>
<feature type="compositionally biased region" description="Basic and acidic residues" evidence="4">
    <location>
        <begin position="124"/>
        <end position="150"/>
    </location>
</feature>
<evidence type="ECO:0000313" key="7">
    <source>
        <dbReference type="Proteomes" id="UP001595823"/>
    </source>
</evidence>
<evidence type="ECO:0000256" key="3">
    <source>
        <dbReference type="ARBA" id="ARBA00022729"/>
    </source>
</evidence>
<dbReference type="InterPro" id="IPR006127">
    <property type="entry name" value="ZnuA-like"/>
</dbReference>
<keyword evidence="2" id="KW-0813">Transport</keyword>
<dbReference type="PROSITE" id="PS51257">
    <property type="entry name" value="PROKAR_LIPOPROTEIN"/>
    <property type="match status" value="1"/>
</dbReference>
<dbReference type="Pfam" id="PF01297">
    <property type="entry name" value="ZnuA"/>
    <property type="match status" value="1"/>
</dbReference>
<sequence length="340" mass="36167">MRKNLFLTVPALALAAGSLAACGNEGSGADDGKLSVVAGFYPLAFAAEQVGGDHVAVTDLTPPGEEAHELELKPDQMAEVVDADLVVHLDDFIPSLDKAVEEYASDNALDAAEGQDLLTFDGEIDSHDDHGGEEGHDDHGHEGEEGHDDHGEEEGHEAEEGHDHDHGSVDPHLWLDPTRYAKLGDAIADRLAEIDADNADDYRANAEAFGDDLAELDAKFTESVEGSERDDIVTSHAAFGYLADRYDLDQIAIAGLSPDQEPAPARMAEISDYIKEEGVTTVFFETVASPAVAETVARESGAETATLNPLESLTAEDLDAGDDYFSVMEANLAALEKALN</sequence>
<dbReference type="InterPro" id="IPR050492">
    <property type="entry name" value="Bact_metal-bind_prot9"/>
</dbReference>
<dbReference type="Gene3D" id="3.40.50.1980">
    <property type="entry name" value="Nitrogenase molybdenum iron protein domain"/>
    <property type="match status" value="2"/>
</dbReference>
<evidence type="ECO:0000313" key="6">
    <source>
        <dbReference type="EMBL" id="MFC4333624.1"/>
    </source>
</evidence>
<evidence type="ECO:0000256" key="5">
    <source>
        <dbReference type="SAM" id="SignalP"/>
    </source>
</evidence>
<dbReference type="PANTHER" id="PTHR42953:SF3">
    <property type="entry name" value="HIGH-AFFINITY ZINC UPTAKE SYSTEM PROTEIN ZNUA"/>
    <property type="match status" value="1"/>
</dbReference>
<feature type="compositionally biased region" description="Basic and acidic residues" evidence="4">
    <location>
        <begin position="158"/>
        <end position="169"/>
    </location>
</feature>
<proteinExistence type="inferred from homology"/>
<dbReference type="EMBL" id="JBHSDK010000001">
    <property type="protein sequence ID" value="MFC4333624.1"/>
    <property type="molecule type" value="Genomic_DNA"/>
</dbReference>
<organism evidence="6 7">
    <name type="scientific">Salininema proteolyticum</name>
    <dbReference type="NCBI Taxonomy" id="1607685"/>
    <lineage>
        <taxon>Bacteria</taxon>
        <taxon>Bacillati</taxon>
        <taxon>Actinomycetota</taxon>
        <taxon>Actinomycetes</taxon>
        <taxon>Glycomycetales</taxon>
        <taxon>Glycomycetaceae</taxon>
        <taxon>Salininema</taxon>
    </lineage>
</organism>
<protein>
    <submittedName>
        <fullName evidence="6">Metal ABC transporter solute-binding protein, Zn/Mn family</fullName>
    </submittedName>
</protein>
<evidence type="ECO:0000256" key="2">
    <source>
        <dbReference type="ARBA" id="ARBA00022448"/>
    </source>
</evidence>
<feature type="chain" id="PRO_5045377363" evidence="5">
    <location>
        <begin position="21"/>
        <end position="340"/>
    </location>
</feature>
<dbReference type="SUPFAM" id="SSF53807">
    <property type="entry name" value="Helical backbone' metal receptor"/>
    <property type="match status" value="1"/>
</dbReference>
<comment type="similarity">
    <text evidence="1">Belongs to the bacterial solute-binding protein 9 family.</text>
</comment>
<dbReference type="RefSeq" id="WP_380617363.1">
    <property type="nucleotide sequence ID" value="NZ_JBHSDK010000001.1"/>
</dbReference>
<keyword evidence="7" id="KW-1185">Reference proteome</keyword>
<evidence type="ECO:0000256" key="4">
    <source>
        <dbReference type="SAM" id="MobiDB-lite"/>
    </source>
</evidence>
<dbReference type="PANTHER" id="PTHR42953">
    <property type="entry name" value="HIGH-AFFINITY ZINC UPTAKE SYSTEM PROTEIN ZNUA-RELATED"/>
    <property type="match status" value="1"/>
</dbReference>
<comment type="caution">
    <text evidence="6">The sequence shown here is derived from an EMBL/GenBank/DDBJ whole genome shotgun (WGS) entry which is preliminary data.</text>
</comment>
<keyword evidence="3 5" id="KW-0732">Signal</keyword>
<evidence type="ECO:0000256" key="1">
    <source>
        <dbReference type="ARBA" id="ARBA00011028"/>
    </source>
</evidence>
<dbReference type="Proteomes" id="UP001595823">
    <property type="component" value="Unassembled WGS sequence"/>
</dbReference>
<reference evidence="7" key="1">
    <citation type="journal article" date="2019" name="Int. J. Syst. Evol. Microbiol.">
        <title>The Global Catalogue of Microorganisms (GCM) 10K type strain sequencing project: providing services to taxonomists for standard genome sequencing and annotation.</title>
        <authorList>
            <consortium name="The Broad Institute Genomics Platform"/>
            <consortium name="The Broad Institute Genome Sequencing Center for Infectious Disease"/>
            <person name="Wu L."/>
            <person name="Ma J."/>
        </authorList>
    </citation>
    <scope>NUCLEOTIDE SEQUENCE [LARGE SCALE GENOMIC DNA]</scope>
    <source>
        <strain evidence="7">IBRC-M 10908</strain>
    </source>
</reference>
<name>A0ABV8TSB0_9ACTN</name>